<evidence type="ECO:0000256" key="1">
    <source>
        <dbReference type="ARBA" id="ARBA00004651"/>
    </source>
</evidence>
<evidence type="ECO:0000256" key="3">
    <source>
        <dbReference type="ARBA" id="ARBA00022475"/>
    </source>
</evidence>
<feature type="transmembrane region" description="Helical" evidence="9">
    <location>
        <begin position="107"/>
        <end position="135"/>
    </location>
</feature>
<dbReference type="RefSeq" id="WP_149566531.1">
    <property type="nucleotide sequence ID" value="NZ_CP035807.1"/>
</dbReference>
<keyword evidence="7 9" id="KW-0472">Membrane</keyword>
<sequence>MKELLLKNIIALIPIITLSVISLSLIIYKAIYFYSIRIKSQKKINKSLNELLKGDYIKALKTIEDDKSPTADILRYECKLLGEGNREVFSHKVEAFGQRKIFEMEKFVPYLSSIANVATLLGLLGTVIGMIFTFYDMMISESSDPYTLAGGISQALITTAAGLITAVPAILFYSIYISIIKRHISSMESSSSEILAAKES</sequence>
<keyword evidence="2 8" id="KW-0813">Transport</keyword>
<evidence type="ECO:0000259" key="10">
    <source>
        <dbReference type="Pfam" id="PF01618"/>
    </source>
</evidence>
<gene>
    <name evidence="11" type="ORF">EW093_00635</name>
</gene>
<keyword evidence="6 9" id="KW-1133">Transmembrane helix</keyword>
<evidence type="ECO:0000256" key="7">
    <source>
        <dbReference type="ARBA" id="ARBA00023136"/>
    </source>
</evidence>
<evidence type="ECO:0000256" key="2">
    <source>
        <dbReference type="ARBA" id="ARBA00022448"/>
    </source>
</evidence>
<dbReference type="KEGG" id="sper:EW093_00635"/>
<reference evidence="11 12" key="1">
    <citation type="submission" date="2019-02" db="EMBL/GenBank/DDBJ databases">
        <authorList>
            <person name="Fomenkov A."/>
            <person name="Dubinina G."/>
            <person name="Grabovich M."/>
            <person name="Vincze T."/>
            <person name="Roberts R.J."/>
        </authorList>
    </citation>
    <scope>NUCLEOTIDE SEQUENCE [LARGE SCALE GENOMIC DNA]</scope>
    <source>
        <strain evidence="11 12">P</strain>
    </source>
</reference>
<dbReference type="Pfam" id="PF01618">
    <property type="entry name" value="MotA_ExbB"/>
    <property type="match status" value="1"/>
</dbReference>
<dbReference type="GO" id="GO:0017038">
    <property type="term" value="P:protein import"/>
    <property type="evidence" value="ECO:0007669"/>
    <property type="project" value="TreeGrafter"/>
</dbReference>
<dbReference type="OrthoDB" id="4045at2"/>
<accession>A0A5C1Q771</accession>
<feature type="transmembrane region" description="Helical" evidence="9">
    <location>
        <begin position="12"/>
        <end position="34"/>
    </location>
</feature>
<keyword evidence="12" id="KW-1185">Reference proteome</keyword>
<reference evidence="11 12" key="2">
    <citation type="submission" date="2019-09" db="EMBL/GenBank/DDBJ databases">
        <title>Complete Genome Sequence and Methylome Analysis of free living Spirochaetas.</title>
        <authorList>
            <person name="Leshcheva N."/>
            <person name="Mikheeva N."/>
        </authorList>
    </citation>
    <scope>NUCLEOTIDE SEQUENCE [LARGE SCALE GENOMIC DNA]</scope>
    <source>
        <strain evidence="11 12">P</strain>
    </source>
</reference>
<dbReference type="Proteomes" id="UP000323824">
    <property type="component" value="Chromosome"/>
</dbReference>
<dbReference type="InterPro" id="IPR050790">
    <property type="entry name" value="ExbB/TolQ_transport"/>
</dbReference>
<evidence type="ECO:0000256" key="9">
    <source>
        <dbReference type="SAM" id="Phobius"/>
    </source>
</evidence>
<evidence type="ECO:0000313" key="12">
    <source>
        <dbReference type="Proteomes" id="UP000323824"/>
    </source>
</evidence>
<feature type="domain" description="MotA/TolQ/ExbB proton channel" evidence="10">
    <location>
        <begin position="69"/>
        <end position="188"/>
    </location>
</feature>
<dbReference type="PANTHER" id="PTHR30625">
    <property type="entry name" value="PROTEIN TOLQ"/>
    <property type="match status" value="1"/>
</dbReference>
<comment type="similarity">
    <text evidence="8">Belongs to the exbB/tolQ family.</text>
</comment>
<keyword evidence="4 9" id="KW-0812">Transmembrane</keyword>
<evidence type="ECO:0000256" key="8">
    <source>
        <dbReference type="RuleBase" id="RU004057"/>
    </source>
</evidence>
<dbReference type="InterPro" id="IPR002898">
    <property type="entry name" value="MotA_ExbB_proton_chnl"/>
</dbReference>
<dbReference type="AlphaFoldDB" id="A0A5C1Q771"/>
<evidence type="ECO:0000256" key="4">
    <source>
        <dbReference type="ARBA" id="ARBA00022692"/>
    </source>
</evidence>
<keyword evidence="3" id="KW-1003">Cell membrane</keyword>
<organism evidence="11 12">
    <name type="scientific">Thiospirochaeta perfilievii</name>
    <dbReference type="NCBI Taxonomy" id="252967"/>
    <lineage>
        <taxon>Bacteria</taxon>
        <taxon>Pseudomonadati</taxon>
        <taxon>Spirochaetota</taxon>
        <taxon>Spirochaetia</taxon>
        <taxon>Spirochaetales</taxon>
        <taxon>Spirochaetaceae</taxon>
        <taxon>Thiospirochaeta</taxon>
    </lineage>
</organism>
<proteinExistence type="inferred from homology"/>
<keyword evidence="5 8" id="KW-0653">Protein transport</keyword>
<evidence type="ECO:0000256" key="5">
    <source>
        <dbReference type="ARBA" id="ARBA00022927"/>
    </source>
</evidence>
<dbReference type="PANTHER" id="PTHR30625:SF15">
    <property type="entry name" value="BIOPOLYMER TRANSPORT PROTEIN EXBB"/>
    <property type="match status" value="1"/>
</dbReference>
<evidence type="ECO:0000256" key="6">
    <source>
        <dbReference type="ARBA" id="ARBA00022989"/>
    </source>
</evidence>
<evidence type="ECO:0000313" key="11">
    <source>
        <dbReference type="EMBL" id="QEN03271.1"/>
    </source>
</evidence>
<dbReference type="GO" id="GO:0005886">
    <property type="term" value="C:plasma membrane"/>
    <property type="evidence" value="ECO:0007669"/>
    <property type="project" value="UniProtKB-SubCell"/>
</dbReference>
<comment type="subcellular location">
    <subcellularLocation>
        <location evidence="1">Cell membrane</location>
        <topology evidence="1">Multi-pass membrane protein</topology>
    </subcellularLocation>
    <subcellularLocation>
        <location evidence="8">Membrane</location>
        <topology evidence="8">Multi-pass membrane protein</topology>
    </subcellularLocation>
</comment>
<name>A0A5C1Q771_9SPIO</name>
<feature type="transmembrane region" description="Helical" evidence="9">
    <location>
        <begin position="155"/>
        <end position="179"/>
    </location>
</feature>
<dbReference type="EMBL" id="CP035807">
    <property type="protein sequence ID" value="QEN03271.1"/>
    <property type="molecule type" value="Genomic_DNA"/>
</dbReference>
<protein>
    <submittedName>
        <fullName evidence="11">MotA/TolQ/ExbB proton channel family protein</fullName>
    </submittedName>
</protein>